<dbReference type="RefSeq" id="YP_009215768.1">
    <property type="nucleotide sequence ID" value="NC_028980.1"/>
</dbReference>
<dbReference type="EMBL" id="KT734862">
    <property type="protein sequence ID" value="ALF51577.1"/>
    <property type="molecule type" value="Genomic_DNA"/>
</dbReference>
<keyword evidence="4" id="KW-1185">Reference proteome</keyword>
<feature type="region of interest" description="Disordered" evidence="2">
    <location>
        <begin position="200"/>
        <end position="227"/>
    </location>
</feature>
<dbReference type="Proteomes" id="UP000204629">
    <property type="component" value="Segment"/>
</dbReference>
<dbReference type="GeneID" id="26642106"/>
<keyword evidence="1" id="KW-0175">Coiled coil</keyword>
<name>A0A0N9ERX9_9CAUD</name>
<evidence type="ECO:0000313" key="3">
    <source>
        <dbReference type="EMBL" id="ALF51577.1"/>
    </source>
</evidence>
<evidence type="ECO:0000313" key="4">
    <source>
        <dbReference type="Proteomes" id="UP000204629"/>
    </source>
</evidence>
<gene>
    <name evidence="3" type="ORF">PAE1_77</name>
</gene>
<reference evidence="3 4" key="1">
    <citation type="journal article" date="2016" name="Genome Announc.">
        <title>Genome Sequences of Pseudomonas oryzihabitans Phage POR1 and Pseudomonas aeruginosa Phage PAE1.</title>
        <authorList>
            <person name="Dyson Z.A."/>
            <person name="Seviour R.J."/>
            <person name="Tucci J."/>
            <person name="Petrovski S."/>
        </authorList>
    </citation>
    <scope>NUCLEOTIDE SEQUENCE [LARGE SCALE GENOMIC DNA]</scope>
</reference>
<proteinExistence type="predicted"/>
<feature type="coiled-coil region" evidence="1">
    <location>
        <begin position="108"/>
        <end position="160"/>
    </location>
</feature>
<evidence type="ECO:0000256" key="2">
    <source>
        <dbReference type="SAM" id="MobiDB-lite"/>
    </source>
</evidence>
<accession>A0A0N9ERX9</accession>
<protein>
    <submittedName>
        <fullName evidence="3">Uncharacterized protein</fullName>
    </submittedName>
</protein>
<feature type="compositionally biased region" description="Basic and acidic residues" evidence="2">
    <location>
        <begin position="207"/>
        <end position="227"/>
    </location>
</feature>
<dbReference type="KEGG" id="vg:26642106"/>
<organism evidence="3 4">
    <name type="scientific">Pseudomonas phage PAE1</name>
    <dbReference type="NCBI Taxonomy" id="1718273"/>
    <lineage>
        <taxon>Viruses</taxon>
        <taxon>Duplodnaviria</taxon>
        <taxon>Heunggongvirae</taxon>
        <taxon>Uroviricota</taxon>
        <taxon>Caudoviricetes</taxon>
        <taxon>Mesyanzhinovviridae</taxon>
        <taxon>Rabinowitzvirinae</taxon>
        <taxon>Yuavirus</taxon>
        <taxon>Yuavirus PAE1</taxon>
        <taxon>Pseudomonas virus PAE1</taxon>
    </lineage>
</organism>
<sequence length="227" mass="25609">MEHIDMTDVTAEFIDNQGVADFADAMRRKLEKKRAEGRGGWHDPDQCQLDTLAVMLLDHLEKGDPVDIGNFAMMLYNRGDGADGQPSVLGATFREWLDHQLKARDIVASNLQAALDKAAARIAELEGIAGRLEGERNEARRSLDKEREVFRKELEAERDARRRSELNLARAQGYIDRVTEGEPPLPGVRNEVHERVGQVGVSYISGPDRRGPRLDLGEPHRDPYQFR</sequence>
<evidence type="ECO:0000256" key="1">
    <source>
        <dbReference type="SAM" id="Coils"/>
    </source>
</evidence>
<dbReference type="OrthoDB" id="11588at10239"/>